<evidence type="ECO:0000256" key="5">
    <source>
        <dbReference type="SAM" id="MobiDB-lite"/>
    </source>
</evidence>
<comment type="subcellular location">
    <subcellularLocation>
        <location evidence="1">Membrane</location>
        <topology evidence="1">Single-pass membrane protein</topology>
    </subcellularLocation>
</comment>
<evidence type="ECO:0000256" key="2">
    <source>
        <dbReference type="ARBA" id="ARBA00022692"/>
    </source>
</evidence>
<keyword evidence="2 6" id="KW-0812">Transmembrane</keyword>
<keyword evidence="4 6" id="KW-0472">Membrane</keyword>
<dbReference type="GO" id="GO:0042127">
    <property type="term" value="P:regulation of cell population proliferation"/>
    <property type="evidence" value="ECO:0007669"/>
    <property type="project" value="TreeGrafter"/>
</dbReference>
<sequence>MTTTVPSDVGKQLEAQFNDLLGRLETKQMFQSSWDIAAFVIFFTFIGAVLLMIILVLIRCCCCCCCDCESSHQTKGPKHQKIGVDNLAMEP</sequence>
<dbReference type="CDD" id="cd20255">
    <property type="entry name" value="CASIMO1_SMIM22"/>
    <property type="match status" value="1"/>
</dbReference>
<dbReference type="GO" id="GO:0016020">
    <property type="term" value="C:membrane"/>
    <property type="evidence" value="ECO:0007669"/>
    <property type="project" value="UniProtKB-SubCell"/>
</dbReference>
<evidence type="ECO:0000256" key="6">
    <source>
        <dbReference type="SAM" id="Phobius"/>
    </source>
</evidence>
<dbReference type="PANTHER" id="PTHR36982:SF3">
    <property type="entry name" value="SMALL INTEGRAL MEMBRANE PROTEIN 22"/>
    <property type="match status" value="1"/>
</dbReference>
<evidence type="ECO:0008006" key="9">
    <source>
        <dbReference type="Google" id="ProtNLM"/>
    </source>
</evidence>
<accession>A0AAV7M4F6</accession>
<feature type="transmembrane region" description="Helical" evidence="6">
    <location>
        <begin position="36"/>
        <end position="58"/>
    </location>
</feature>
<dbReference type="PANTHER" id="PTHR36982">
    <property type="entry name" value="CLCA DOMAIN-CONTAINING PROTEIN"/>
    <property type="match status" value="1"/>
</dbReference>
<dbReference type="EMBL" id="JANPWB010000014">
    <property type="protein sequence ID" value="KAJ1098362.1"/>
    <property type="molecule type" value="Genomic_DNA"/>
</dbReference>
<dbReference type="Pfam" id="PF15831">
    <property type="entry name" value="SMIM5_18_22"/>
    <property type="match status" value="1"/>
</dbReference>
<keyword evidence="8" id="KW-1185">Reference proteome</keyword>
<evidence type="ECO:0000256" key="1">
    <source>
        <dbReference type="ARBA" id="ARBA00004167"/>
    </source>
</evidence>
<dbReference type="InterPro" id="IPR031671">
    <property type="entry name" value="SMIM5/18/22"/>
</dbReference>
<organism evidence="7 8">
    <name type="scientific">Pleurodeles waltl</name>
    <name type="common">Iberian ribbed newt</name>
    <dbReference type="NCBI Taxonomy" id="8319"/>
    <lineage>
        <taxon>Eukaryota</taxon>
        <taxon>Metazoa</taxon>
        <taxon>Chordata</taxon>
        <taxon>Craniata</taxon>
        <taxon>Vertebrata</taxon>
        <taxon>Euteleostomi</taxon>
        <taxon>Amphibia</taxon>
        <taxon>Batrachia</taxon>
        <taxon>Caudata</taxon>
        <taxon>Salamandroidea</taxon>
        <taxon>Salamandridae</taxon>
        <taxon>Pleurodelinae</taxon>
        <taxon>Pleurodeles</taxon>
    </lineage>
</organism>
<protein>
    <recommendedName>
        <fullName evidence="9">Small integral membrane protein 22</fullName>
    </recommendedName>
</protein>
<evidence type="ECO:0000256" key="4">
    <source>
        <dbReference type="ARBA" id="ARBA00023136"/>
    </source>
</evidence>
<proteinExistence type="predicted"/>
<gene>
    <name evidence="7" type="ORF">NDU88_003475</name>
</gene>
<evidence type="ECO:0000256" key="3">
    <source>
        <dbReference type="ARBA" id="ARBA00022989"/>
    </source>
</evidence>
<comment type="caution">
    <text evidence="7">The sequence shown here is derived from an EMBL/GenBank/DDBJ whole genome shotgun (WGS) entry which is preliminary data.</text>
</comment>
<feature type="region of interest" description="Disordered" evidence="5">
    <location>
        <begin position="70"/>
        <end position="91"/>
    </location>
</feature>
<dbReference type="Proteomes" id="UP001066276">
    <property type="component" value="Chromosome 10"/>
</dbReference>
<name>A0AAV7M4F6_PLEWA</name>
<dbReference type="InterPro" id="IPR053081">
    <property type="entry name" value="SIM_Modulators"/>
</dbReference>
<dbReference type="AlphaFoldDB" id="A0AAV7M4F6"/>
<evidence type="ECO:0000313" key="7">
    <source>
        <dbReference type="EMBL" id="KAJ1098362.1"/>
    </source>
</evidence>
<evidence type="ECO:0000313" key="8">
    <source>
        <dbReference type="Proteomes" id="UP001066276"/>
    </source>
</evidence>
<reference evidence="7" key="1">
    <citation type="journal article" date="2022" name="bioRxiv">
        <title>Sequencing and chromosome-scale assembly of the giantPleurodeles waltlgenome.</title>
        <authorList>
            <person name="Brown T."/>
            <person name="Elewa A."/>
            <person name="Iarovenko S."/>
            <person name="Subramanian E."/>
            <person name="Araus A.J."/>
            <person name="Petzold A."/>
            <person name="Susuki M."/>
            <person name="Suzuki K.-i.T."/>
            <person name="Hayashi T."/>
            <person name="Toyoda A."/>
            <person name="Oliveira C."/>
            <person name="Osipova E."/>
            <person name="Leigh N.D."/>
            <person name="Simon A."/>
            <person name="Yun M.H."/>
        </authorList>
    </citation>
    <scope>NUCLEOTIDE SEQUENCE</scope>
    <source>
        <strain evidence="7">20211129_DDA</strain>
        <tissue evidence="7">Liver</tissue>
    </source>
</reference>
<keyword evidence="3 6" id="KW-1133">Transmembrane helix</keyword>